<dbReference type="Pfam" id="PF04296">
    <property type="entry name" value="YlxR"/>
    <property type="match status" value="1"/>
</dbReference>
<organism evidence="2 3">
    <name type="scientific">Listeria grayi</name>
    <name type="common">Listeria murrayi</name>
    <dbReference type="NCBI Taxonomy" id="1641"/>
    <lineage>
        <taxon>Bacteria</taxon>
        <taxon>Bacillati</taxon>
        <taxon>Bacillota</taxon>
        <taxon>Bacilli</taxon>
        <taxon>Bacillales</taxon>
        <taxon>Listeriaceae</taxon>
        <taxon>Listeria</taxon>
    </lineage>
</organism>
<dbReference type="AlphaFoldDB" id="A0A378M9U7"/>
<dbReference type="SUPFAM" id="SSF64376">
    <property type="entry name" value="YlxR-like"/>
    <property type="match status" value="1"/>
</dbReference>
<dbReference type="NCBIfam" id="NF047356">
    <property type="entry name" value="RNA_bind_RnpM"/>
    <property type="match status" value="1"/>
</dbReference>
<evidence type="ECO:0000313" key="2">
    <source>
        <dbReference type="EMBL" id="STY43101.1"/>
    </source>
</evidence>
<evidence type="ECO:0000259" key="1">
    <source>
        <dbReference type="Pfam" id="PF04296"/>
    </source>
</evidence>
<dbReference type="CDD" id="cd00279">
    <property type="entry name" value="YlxR"/>
    <property type="match status" value="1"/>
</dbReference>
<dbReference type="InterPro" id="IPR037465">
    <property type="entry name" value="YlxR"/>
</dbReference>
<dbReference type="InterPro" id="IPR035931">
    <property type="entry name" value="YlxR-like_sf"/>
</dbReference>
<dbReference type="PANTHER" id="PTHR34215:SF1">
    <property type="entry name" value="YLXR DOMAIN-CONTAINING PROTEIN"/>
    <property type="match status" value="1"/>
</dbReference>
<dbReference type="Proteomes" id="UP000254879">
    <property type="component" value="Unassembled WGS sequence"/>
</dbReference>
<gene>
    <name evidence="2" type="ORF">NCTC10815_00384</name>
</gene>
<dbReference type="OrthoDB" id="9813251at2"/>
<evidence type="ECO:0000313" key="3">
    <source>
        <dbReference type="Proteomes" id="UP000254879"/>
    </source>
</evidence>
<proteinExistence type="predicted"/>
<sequence>MRSKKIPLRKCIVTNERLPKGELLRIAYTKDGELTIDPTGKAPGRGFYIKKDVGVCEKAKAKNSVFHQLRIPEQPGFYDELIEYVKKIAGNEND</sequence>
<feature type="domain" description="YlxR" evidence="1">
    <location>
        <begin position="9"/>
        <end position="82"/>
    </location>
</feature>
<name>A0A378M9U7_LISGR</name>
<protein>
    <submittedName>
        <fullName evidence="2">Protein of uncharacterized function (DUF448)</fullName>
    </submittedName>
</protein>
<dbReference type="RefSeq" id="WP_003756095.1">
    <property type="nucleotide sequence ID" value="NZ_CABKNG010000001.1"/>
</dbReference>
<dbReference type="EMBL" id="UGPG01000001">
    <property type="protein sequence ID" value="STY43101.1"/>
    <property type="molecule type" value="Genomic_DNA"/>
</dbReference>
<dbReference type="PANTHER" id="PTHR34215">
    <property type="entry name" value="BLL0784 PROTEIN"/>
    <property type="match status" value="1"/>
</dbReference>
<dbReference type="InterPro" id="IPR007393">
    <property type="entry name" value="YlxR_dom"/>
</dbReference>
<accession>A0A378M9U7</accession>
<dbReference type="Gene3D" id="3.30.1230.10">
    <property type="entry name" value="YlxR-like"/>
    <property type="match status" value="1"/>
</dbReference>
<reference evidence="2 3" key="1">
    <citation type="submission" date="2018-06" db="EMBL/GenBank/DDBJ databases">
        <authorList>
            <consortium name="Pathogen Informatics"/>
            <person name="Doyle S."/>
        </authorList>
    </citation>
    <scope>NUCLEOTIDE SEQUENCE [LARGE SCALE GENOMIC DNA]</scope>
    <source>
        <strain evidence="3">NCTC 10815</strain>
    </source>
</reference>